<evidence type="ECO:0000313" key="1">
    <source>
        <dbReference type="EMBL" id="OQR82180.1"/>
    </source>
</evidence>
<comment type="caution">
    <text evidence="1">The sequence shown here is derived from an EMBL/GenBank/DDBJ whole genome shotgun (WGS) entry which is preliminary data.</text>
</comment>
<dbReference type="OrthoDB" id="121137at2759"/>
<name>A0A1V9Y8W3_ACHHY</name>
<proteinExistence type="predicted"/>
<accession>A0A1V9Y8W3</accession>
<dbReference type="AlphaFoldDB" id="A0A1V9Y8W3"/>
<keyword evidence="2" id="KW-1185">Reference proteome</keyword>
<reference evidence="1 2" key="1">
    <citation type="journal article" date="2014" name="Genome Biol. Evol.">
        <title>The secreted proteins of Achlya hypogyna and Thraustotheca clavata identify the ancestral oomycete secretome and reveal gene acquisitions by horizontal gene transfer.</title>
        <authorList>
            <person name="Misner I."/>
            <person name="Blouin N."/>
            <person name="Leonard G."/>
            <person name="Richards T.A."/>
            <person name="Lane C.E."/>
        </authorList>
    </citation>
    <scope>NUCLEOTIDE SEQUENCE [LARGE SCALE GENOMIC DNA]</scope>
    <source>
        <strain evidence="1 2">ATCC 48635</strain>
    </source>
</reference>
<protein>
    <submittedName>
        <fullName evidence="1">Uncharacterized protein</fullName>
    </submittedName>
</protein>
<organism evidence="1 2">
    <name type="scientific">Achlya hypogyna</name>
    <name type="common">Oomycete</name>
    <name type="synonym">Protoachlya hypogyna</name>
    <dbReference type="NCBI Taxonomy" id="1202772"/>
    <lineage>
        <taxon>Eukaryota</taxon>
        <taxon>Sar</taxon>
        <taxon>Stramenopiles</taxon>
        <taxon>Oomycota</taxon>
        <taxon>Saprolegniomycetes</taxon>
        <taxon>Saprolegniales</taxon>
        <taxon>Achlyaceae</taxon>
        <taxon>Achlya</taxon>
    </lineage>
</organism>
<evidence type="ECO:0000313" key="2">
    <source>
        <dbReference type="Proteomes" id="UP000243579"/>
    </source>
</evidence>
<dbReference type="EMBL" id="JNBR01002560">
    <property type="protein sequence ID" value="OQR82180.1"/>
    <property type="molecule type" value="Genomic_DNA"/>
</dbReference>
<gene>
    <name evidence="1" type="ORF">ACHHYP_16360</name>
</gene>
<dbReference type="Proteomes" id="UP000243579">
    <property type="component" value="Unassembled WGS sequence"/>
</dbReference>
<sequence>MHRVLQRMGYCYLRGVQRNYLAESQANVAYRAQYLAAKLKNRDADNNPIVPKVYLDESYCNQHHVSARSWLDSARVRFLPNGRGNLFWALSFWQSHLKGTENDYHGNFNAAQCCGDNDVRVS</sequence>